<dbReference type="Proteomes" id="UP000885779">
    <property type="component" value="Unassembled WGS sequence"/>
</dbReference>
<feature type="domain" description="Response regulatory" evidence="2">
    <location>
        <begin position="6"/>
        <end position="121"/>
    </location>
</feature>
<dbReference type="EMBL" id="DRQG01000094">
    <property type="protein sequence ID" value="HGY56044.1"/>
    <property type="molecule type" value="Genomic_DNA"/>
</dbReference>
<dbReference type="InterPro" id="IPR001789">
    <property type="entry name" value="Sig_transdc_resp-reg_receiver"/>
</dbReference>
<dbReference type="SMART" id="SM00448">
    <property type="entry name" value="REC"/>
    <property type="match status" value="1"/>
</dbReference>
<feature type="modified residue" description="4-aspartylphosphate" evidence="1">
    <location>
        <position position="56"/>
    </location>
</feature>
<protein>
    <submittedName>
        <fullName evidence="3">Response regulator</fullName>
    </submittedName>
</protein>
<dbReference type="PROSITE" id="PS50110">
    <property type="entry name" value="RESPONSE_REGULATORY"/>
    <property type="match status" value="1"/>
</dbReference>
<reference evidence="3" key="1">
    <citation type="journal article" date="2020" name="mSystems">
        <title>Genome- and Community-Level Interaction Insights into Carbon Utilization and Element Cycling Functions of Hydrothermarchaeota in Hydrothermal Sediment.</title>
        <authorList>
            <person name="Zhou Z."/>
            <person name="Liu Y."/>
            <person name="Xu W."/>
            <person name="Pan J."/>
            <person name="Luo Z.H."/>
            <person name="Li M."/>
        </authorList>
    </citation>
    <scope>NUCLEOTIDE SEQUENCE [LARGE SCALE GENOMIC DNA]</scope>
    <source>
        <strain evidence="3">HyVt-577</strain>
    </source>
</reference>
<accession>A0A7V4WV57</accession>
<dbReference type="Pfam" id="PF19583">
    <property type="entry name" value="ODP"/>
    <property type="match status" value="1"/>
</dbReference>
<keyword evidence="1" id="KW-0597">Phosphoprotein</keyword>
<dbReference type="PANTHER" id="PTHR43041">
    <property type="entry name" value="HYDROLASE, METALLO-BETA-LACTAMASE SUPERFAMILY"/>
    <property type="match status" value="1"/>
</dbReference>
<dbReference type="Pfam" id="PF00072">
    <property type="entry name" value="Response_reg"/>
    <property type="match status" value="1"/>
</dbReference>
<dbReference type="SUPFAM" id="SSF56281">
    <property type="entry name" value="Metallo-hydrolase/oxidoreductase"/>
    <property type="match status" value="1"/>
</dbReference>
<comment type="caution">
    <text evidence="3">The sequence shown here is derived from an EMBL/GenBank/DDBJ whole genome shotgun (WGS) entry which is preliminary data.</text>
</comment>
<evidence type="ECO:0000259" key="2">
    <source>
        <dbReference type="PROSITE" id="PS50110"/>
    </source>
</evidence>
<dbReference type="InterPro" id="IPR045761">
    <property type="entry name" value="ODP_dom"/>
</dbReference>
<gene>
    <name evidence="3" type="ORF">ENK44_10095</name>
</gene>
<name>A0A7V4WV57_CALAY</name>
<evidence type="ECO:0000313" key="3">
    <source>
        <dbReference type="EMBL" id="HGY56044.1"/>
    </source>
</evidence>
<dbReference type="InterPro" id="IPR011006">
    <property type="entry name" value="CheY-like_superfamily"/>
</dbReference>
<dbReference type="Gene3D" id="3.40.50.2300">
    <property type="match status" value="1"/>
</dbReference>
<dbReference type="Gene3D" id="3.60.15.10">
    <property type="entry name" value="Ribonuclease Z/Hydroxyacylglutathione hydrolase-like"/>
    <property type="match status" value="1"/>
</dbReference>
<dbReference type="GO" id="GO:0000160">
    <property type="term" value="P:phosphorelay signal transduction system"/>
    <property type="evidence" value="ECO:0007669"/>
    <property type="project" value="InterPro"/>
</dbReference>
<sequence length="594" mass="67954">MSSKKTVLIIDDEESILFSLQRVLELSGEYEVVACDSATVALEKLNDFLPDLIISDIHMPDIDGIEFCSKIRQGELTKNIPFIFLTAKKEMMIEGIKAGGDDFIMKPFTFDEVLVKIEAIFRRIKNTKEQVSQIKGKLNENGLDKIIQICHEKSISGDLLLQKAGEIGEIKLDRGEITSAKYNNLKDDKALDVLRQWKNGIFVIRPVGMKLRPEFLLSRTDEDALIDMDGPVELAKDTWWVGYRNKNTMLQLNVYLRRFRDKGRVINFLVDPGSPIDFPIVSRKIAKIISNIANINLYSLNHQDPDVCMSAVFIRNANPKAICMTTEENWRLITHYEINPQSVKIINTLKDWQVKLATGHRLKFLPSPFCHAKGSFMIYDLETRILYTGDLFGGISESDRLFVLFAEEEDWDGIRAFHQIYMPANSALRHAIEQIRNLDPPPLMIAPQHGAILRGELMDRFLERIYHLDVGADLLNMAETDDLLLSYRDACNELLEFSSSLINMTKINQRIKMHPYILPLCEFKDGRVKTIFSKPSRVYEQITMALITDENVHTVNQIKTFALKISQSKGLPPPLLDWDSDQTLSDVPEQLFDQ</sequence>
<dbReference type="SUPFAM" id="SSF52172">
    <property type="entry name" value="CheY-like"/>
    <property type="match status" value="1"/>
</dbReference>
<organism evidence="3">
    <name type="scientific">Caldithrix abyssi</name>
    <dbReference type="NCBI Taxonomy" id="187145"/>
    <lineage>
        <taxon>Bacteria</taxon>
        <taxon>Pseudomonadati</taxon>
        <taxon>Calditrichota</taxon>
        <taxon>Calditrichia</taxon>
        <taxon>Calditrichales</taxon>
        <taxon>Calditrichaceae</taxon>
        <taxon>Caldithrix</taxon>
    </lineage>
</organism>
<proteinExistence type="predicted"/>
<dbReference type="InterPro" id="IPR036866">
    <property type="entry name" value="RibonucZ/Hydroxyglut_hydro"/>
</dbReference>
<dbReference type="PANTHER" id="PTHR43041:SF1">
    <property type="entry name" value="METALLO-BETA-LACTAMASE DOMAIN-CONTAINING PROTEIN"/>
    <property type="match status" value="1"/>
</dbReference>
<dbReference type="AlphaFoldDB" id="A0A7V4WV57"/>
<evidence type="ECO:0000256" key="1">
    <source>
        <dbReference type="PROSITE-ProRule" id="PRU00169"/>
    </source>
</evidence>